<evidence type="ECO:0000313" key="2">
    <source>
        <dbReference type="EMBL" id="CAF89469.1"/>
    </source>
</evidence>
<organism evidence="2">
    <name type="scientific">Tetraodon nigroviridis</name>
    <name type="common">Spotted green pufferfish</name>
    <name type="synonym">Chelonodon nigroviridis</name>
    <dbReference type="NCBI Taxonomy" id="99883"/>
    <lineage>
        <taxon>Eukaryota</taxon>
        <taxon>Metazoa</taxon>
        <taxon>Chordata</taxon>
        <taxon>Craniata</taxon>
        <taxon>Vertebrata</taxon>
        <taxon>Euteleostomi</taxon>
        <taxon>Actinopterygii</taxon>
        <taxon>Neopterygii</taxon>
        <taxon>Teleostei</taxon>
        <taxon>Neoteleostei</taxon>
        <taxon>Acanthomorphata</taxon>
        <taxon>Eupercaria</taxon>
        <taxon>Tetraodontiformes</taxon>
        <taxon>Tetradontoidea</taxon>
        <taxon>Tetraodontidae</taxon>
        <taxon>Tetraodon</taxon>
    </lineage>
</organism>
<evidence type="ECO:0000256" key="1">
    <source>
        <dbReference type="SAM" id="MobiDB-lite"/>
    </source>
</evidence>
<reference evidence="2" key="2">
    <citation type="submission" date="2004-02" db="EMBL/GenBank/DDBJ databases">
        <authorList>
            <consortium name="Genoscope"/>
            <consortium name="Whitehead Institute Centre for Genome Research"/>
        </authorList>
    </citation>
    <scope>NUCLEOTIDE SEQUENCE</scope>
</reference>
<dbReference type="OrthoDB" id="438164at2759"/>
<gene>
    <name evidence="2" type="ORF">GSTENG00003386001</name>
</gene>
<protein>
    <submittedName>
        <fullName evidence="2">(spotted green pufferfish) hypothetical protein</fullName>
    </submittedName>
</protein>
<reference evidence="2" key="1">
    <citation type="journal article" date="2004" name="Nature">
        <title>Genome duplication in the teleost fish Tetraodon nigroviridis reveals the early vertebrate proto-karyotype.</title>
        <authorList>
            <person name="Jaillon O."/>
            <person name="Aury J.-M."/>
            <person name="Brunet F."/>
            <person name="Petit J.-L."/>
            <person name="Stange-Thomann N."/>
            <person name="Mauceli E."/>
            <person name="Bouneau L."/>
            <person name="Fischer C."/>
            <person name="Ozouf-Costaz C."/>
            <person name="Bernot A."/>
            <person name="Nicaud S."/>
            <person name="Jaffe D."/>
            <person name="Fisher S."/>
            <person name="Lutfalla G."/>
            <person name="Dossat C."/>
            <person name="Segurens B."/>
            <person name="Dasilva C."/>
            <person name="Salanoubat M."/>
            <person name="Levy M."/>
            <person name="Boudet N."/>
            <person name="Castellano S."/>
            <person name="Anthouard V."/>
            <person name="Jubin C."/>
            <person name="Castelli V."/>
            <person name="Katinka M."/>
            <person name="Vacherie B."/>
            <person name="Biemont C."/>
            <person name="Skalli Z."/>
            <person name="Cattolico L."/>
            <person name="Poulain J."/>
            <person name="De Berardinis V."/>
            <person name="Cruaud C."/>
            <person name="Duprat S."/>
            <person name="Brottier P."/>
            <person name="Coutanceau J.-P."/>
            <person name="Gouzy J."/>
            <person name="Parra G."/>
            <person name="Lardier G."/>
            <person name="Chapple C."/>
            <person name="McKernan K.J."/>
            <person name="McEwan P."/>
            <person name="Bosak S."/>
            <person name="Kellis M."/>
            <person name="Volff J.-N."/>
            <person name="Guigo R."/>
            <person name="Zody M.C."/>
            <person name="Mesirov J."/>
            <person name="Lindblad-Toh K."/>
            <person name="Birren B."/>
            <person name="Nusbaum C."/>
            <person name="Kahn D."/>
            <person name="Robinson-Rechavi M."/>
            <person name="Laudet V."/>
            <person name="Schachter V."/>
            <person name="Quetier F."/>
            <person name="Saurin W."/>
            <person name="Scarpelli C."/>
            <person name="Wincker P."/>
            <person name="Lander E.S."/>
            <person name="Weissenbach J."/>
            <person name="Roest Crollius H."/>
        </authorList>
    </citation>
    <scope>NUCLEOTIDE SEQUENCE [LARGE SCALE GENOMIC DNA]</scope>
</reference>
<proteinExistence type="predicted"/>
<accession>Q4TCB3</accession>
<name>Q4TCB3_TETNG</name>
<dbReference type="EMBL" id="CAAE01007018">
    <property type="protein sequence ID" value="CAF89469.1"/>
    <property type="molecule type" value="Genomic_DNA"/>
</dbReference>
<sequence length="179" mass="20135">ETCTIKTKSELAVFKDTYKEPLILTGLTDNTKFRFLCSKSTLLTQFGDRKVELSTREHSLLQEGWARGTGSSKDVRISELCGVFQHPTVFSVLVYVTFQEYVGDLLRPQALDALGSETLYFFGGNNVTEWNSLFQHYESPPYGCRTPEQPTASGSQALELESPFTGMVQDLPRSSMEKR</sequence>
<feature type="region of interest" description="Disordered" evidence="1">
    <location>
        <begin position="144"/>
        <end position="179"/>
    </location>
</feature>
<dbReference type="AlphaFoldDB" id="Q4TCB3"/>
<dbReference type="KEGG" id="tng:GSTEN00003386G001"/>
<dbReference type="Gene3D" id="2.60.120.650">
    <property type="entry name" value="Cupin"/>
    <property type="match status" value="1"/>
</dbReference>
<feature type="non-terminal residue" evidence="2">
    <location>
        <position position="179"/>
    </location>
</feature>
<comment type="caution">
    <text evidence="2">The sequence shown here is derived from an EMBL/GenBank/DDBJ whole genome shotgun (WGS) entry which is preliminary data.</text>
</comment>